<protein>
    <submittedName>
        <fullName evidence="11">Putative carbohydrate PTS system 2C component</fullName>
    </submittedName>
</protein>
<proteinExistence type="predicted"/>
<keyword evidence="5" id="KW-0598">Phosphotransferase system</keyword>
<dbReference type="PATRIC" id="fig|913086.3.peg.1984"/>
<evidence type="ECO:0000256" key="4">
    <source>
        <dbReference type="ARBA" id="ARBA00022597"/>
    </source>
</evidence>
<evidence type="ECO:0000256" key="1">
    <source>
        <dbReference type="ARBA" id="ARBA00004651"/>
    </source>
</evidence>
<evidence type="ECO:0000256" key="8">
    <source>
        <dbReference type="ARBA" id="ARBA00023136"/>
    </source>
</evidence>
<comment type="subcellular location">
    <subcellularLocation>
        <location evidence="1">Cell membrane</location>
        <topology evidence="1">Multi-pass membrane protein</topology>
    </subcellularLocation>
</comment>
<feature type="transmembrane region" description="Helical" evidence="9">
    <location>
        <begin position="32"/>
        <end position="54"/>
    </location>
</feature>
<dbReference type="PROSITE" id="PS51104">
    <property type="entry name" value="PTS_EIIC_TYPE_2"/>
    <property type="match status" value="1"/>
</dbReference>
<gene>
    <name evidence="11" type="ORF">LTSEWAN_2591</name>
</gene>
<name>G5SBP4_SALET</name>
<keyword evidence="2" id="KW-0813">Transport</keyword>
<dbReference type="PANTHER" id="PTHR37324">
    <property type="entry name" value="PTS SYSTEM GALACTITOL-SPECIFIC EIIC COMPONENT"/>
    <property type="match status" value="1"/>
</dbReference>
<feature type="transmembrane region" description="Helical" evidence="9">
    <location>
        <begin position="6"/>
        <end position="25"/>
    </location>
</feature>
<evidence type="ECO:0000256" key="3">
    <source>
        <dbReference type="ARBA" id="ARBA00022475"/>
    </source>
</evidence>
<evidence type="ECO:0000259" key="10">
    <source>
        <dbReference type="PROSITE" id="PS51104"/>
    </source>
</evidence>
<evidence type="ECO:0000256" key="5">
    <source>
        <dbReference type="ARBA" id="ARBA00022683"/>
    </source>
</evidence>
<comment type="caution">
    <text evidence="11">The sequence shown here is derived from an EMBL/GenBank/DDBJ whole genome shotgun (WGS) entry which is preliminary data.</text>
</comment>
<feature type="transmembrane region" description="Helical" evidence="9">
    <location>
        <begin position="366"/>
        <end position="388"/>
    </location>
</feature>
<dbReference type="InterPro" id="IPR013853">
    <property type="entry name" value="EIIC-GAT"/>
</dbReference>
<evidence type="ECO:0000256" key="2">
    <source>
        <dbReference type="ARBA" id="ARBA00022448"/>
    </source>
</evidence>
<dbReference type="InterPro" id="IPR004703">
    <property type="entry name" value="PTS_sugar-sp_permease"/>
</dbReference>
<evidence type="ECO:0000256" key="6">
    <source>
        <dbReference type="ARBA" id="ARBA00022692"/>
    </source>
</evidence>
<sequence length="451" mass="48216">MFDYILSLGGTVFVPIIMIIIGLIFRIPWLQAVKAGVTVGIGFVGMGLVIVMAIDSLSPPIKVMIERFGLTLHVFDVGAGPASGVGYATAIGAMIIPVIFLLNVGMLVTRLTKTMNVDIYNYWHYAITGTVVQLMTGSLIYGVLGAICHAALSLKMADWTAKRVQNIVGLEGISIPQGYGSSSVPLFVLLDAIYEKIPFMKGRNIDAQEIQKRYGMVGDPVIIGVVLGLIFGLAAGEGFKGCATLCATLMITVKGCATLMITVAAIMVLFPRMIRLIVEGLMPISDGARKFFQKHFKGREVFIGLDTAVTLGHPTTIAVGLLLIPIMLILASILPGNKVLPLADLPVAPFFICMATVIHRGDLIRTLLSGIIVMITVLLIATQFAPYFTDMALKGGFSFAAENAQITALSVGNMFGWSISELMSLGMIGVVIVVGIVASIILVLRKRELPE</sequence>
<dbReference type="GO" id="GO:0005886">
    <property type="term" value="C:plasma membrane"/>
    <property type="evidence" value="ECO:0007669"/>
    <property type="project" value="UniProtKB-SubCell"/>
</dbReference>
<feature type="transmembrane region" description="Helical" evidence="9">
    <location>
        <begin position="315"/>
        <end position="334"/>
    </location>
</feature>
<dbReference type="GO" id="GO:0009401">
    <property type="term" value="P:phosphoenolpyruvate-dependent sugar phosphotransferase system"/>
    <property type="evidence" value="ECO:0007669"/>
    <property type="project" value="UniProtKB-KW"/>
</dbReference>
<keyword evidence="7 9" id="KW-1133">Transmembrane helix</keyword>
<feature type="transmembrane region" description="Helical" evidence="9">
    <location>
        <begin position="85"/>
        <end position="104"/>
    </location>
</feature>
<dbReference type="Proteomes" id="UP000003536">
    <property type="component" value="Unassembled WGS sequence"/>
</dbReference>
<feature type="transmembrane region" description="Helical" evidence="9">
    <location>
        <begin position="340"/>
        <end position="359"/>
    </location>
</feature>
<evidence type="ECO:0000313" key="11">
    <source>
        <dbReference type="EMBL" id="EHD03158.1"/>
    </source>
</evidence>
<feature type="transmembrane region" description="Helical" evidence="9">
    <location>
        <begin position="214"/>
        <end position="235"/>
    </location>
</feature>
<organism evidence="11 12">
    <name type="scientific">Salmonella enterica subsp. enterica serovar Wandsworth str. A4-580</name>
    <dbReference type="NCBI Taxonomy" id="913086"/>
    <lineage>
        <taxon>Bacteria</taxon>
        <taxon>Pseudomonadati</taxon>
        <taxon>Pseudomonadota</taxon>
        <taxon>Gammaproteobacteria</taxon>
        <taxon>Enterobacterales</taxon>
        <taxon>Enterobacteriaceae</taxon>
        <taxon>Salmonella</taxon>
    </lineage>
</organism>
<evidence type="ECO:0000256" key="9">
    <source>
        <dbReference type="SAM" id="Phobius"/>
    </source>
</evidence>
<feature type="domain" description="PTS EIIC type-2" evidence="10">
    <location>
        <begin position="2"/>
        <end position="451"/>
    </location>
</feature>
<dbReference type="InterPro" id="IPR013014">
    <property type="entry name" value="PTS_EIIC_2"/>
</dbReference>
<dbReference type="AlphaFoldDB" id="G5SBP4"/>
<keyword evidence="8 9" id="KW-0472">Membrane</keyword>
<dbReference type="GO" id="GO:0015577">
    <property type="term" value="F:galactitol transmembrane transporter activity"/>
    <property type="evidence" value="ECO:0007669"/>
    <property type="project" value="InterPro"/>
</dbReference>
<dbReference type="Pfam" id="PF03611">
    <property type="entry name" value="EIIC-GAT"/>
    <property type="match status" value="1"/>
</dbReference>
<feature type="transmembrane region" description="Helical" evidence="9">
    <location>
        <begin position="172"/>
        <end position="194"/>
    </location>
</feature>
<feature type="transmembrane region" description="Helical" evidence="9">
    <location>
        <begin position="125"/>
        <end position="152"/>
    </location>
</feature>
<dbReference type="PANTHER" id="PTHR37324:SF4">
    <property type="entry name" value="PERMEASE IIC COMPONENT-RELATED"/>
    <property type="match status" value="1"/>
</dbReference>
<dbReference type="NCBIfam" id="TIGR00827">
    <property type="entry name" value="EIIC-GAT"/>
    <property type="match status" value="1"/>
</dbReference>
<evidence type="ECO:0000256" key="7">
    <source>
        <dbReference type="ARBA" id="ARBA00022989"/>
    </source>
</evidence>
<reference evidence="11 12" key="1">
    <citation type="journal article" date="2011" name="BMC Genomics">
        <title>Genome sequencing reveals diversification of virulence factor content and possible host adaptation in distinct subpopulations of Salmonella enterica.</title>
        <authorList>
            <person name="den Bakker H.C."/>
            <person name="Moreno Switt A.I."/>
            <person name="Govoni G."/>
            <person name="Cummings C.A."/>
            <person name="Ranieri M.L."/>
            <person name="Degoricija L."/>
            <person name="Hoelzer K."/>
            <person name="Rodriguez-Rivera L.D."/>
            <person name="Brown S."/>
            <person name="Bolchacova E."/>
            <person name="Furtado M.R."/>
            <person name="Wiedmann M."/>
        </authorList>
    </citation>
    <scope>NUCLEOTIDE SEQUENCE [LARGE SCALE GENOMIC DNA]</scope>
    <source>
        <strain evidence="11 12">A4-580</strain>
    </source>
</reference>
<accession>G5SBP4</accession>
<dbReference type="PIRSF" id="PIRSF006304">
    <property type="entry name" value="GatC"/>
    <property type="match status" value="1"/>
</dbReference>
<keyword evidence="6 9" id="KW-0812">Transmembrane</keyword>
<dbReference type="EMBL" id="AFCX01000865">
    <property type="protein sequence ID" value="EHD03158.1"/>
    <property type="molecule type" value="Genomic_DNA"/>
</dbReference>
<keyword evidence="4" id="KW-0762">Sugar transport</keyword>
<feature type="transmembrane region" description="Helical" evidence="9">
    <location>
        <begin position="247"/>
        <end position="270"/>
    </location>
</feature>
<keyword evidence="3" id="KW-1003">Cell membrane</keyword>
<evidence type="ECO:0000313" key="12">
    <source>
        <dbReference type="Proteomes" id="UP000003536"/>
    </source>
</evidence>
<feature type="transmembrane region" description="Helical" evidence="9">
    <location>
        <begin position="422"/>
        <end position="444"/>
    </location>
</feature>